<dbReference type="KEGG" id="vg:5076395"/>
<protein>
    <submittedName>
        <fullName evidence="1">Repeat element protein-e2.1</fullName>
    </submittedName>
</protein>
<dbReference type="Proteomes" id="UP000204242">
    <property type="component" value="Genome"/>
</dbReference>
<evidence type="ECO:0000313" key="1">
    <source>
        <dbReference type="EMBL" id="BAF45755.1"/>
    </source>
</evidence>
<accession>A2Q0P0</accession>
<dbReference type="RefSeq" id="YP_001031346.1">
    <property type="nucleotide sequence ID" value="NC_008997.1"/>
</dbReference>
<dbReference type="OrthoDB" id="20at10482"/>
<reference evidence="1 2" key="1">
    <citation type="journal article" date="2007" name="Virology">
        <title>Shared and species-specific features among ichnovirus genomes.</title>
        <authorList>
            <person name="Tanaka K."/>
            <person name="Lapointe R."/>
            <person name="Barney W.E."/>
            <person name="Makkay A.M."/>
            <person name="Stoltz D."/>
            <person name="Cusson M."/>
            <person name="Webb B.A."/>
        </authorList>
    </citation>
    <scope>NUCLEOTIDE SEQUENCE [LARGE SCALE GENOMIC DNA]</scope>
</reference>
<evidence type="ECO:0000313" key="2">
    <source>
        <dbReference type="Proteomes" id="UP000204242"/>
    </source>
</evidence>
<organism evidence="1 2">
    <name type="scientific">Ichnoviriform fugitivi</name>
    <dbReference type="NCBI Taxonomy" id="265522"/>
    <lineage>
        <taxon>Viruses</taxon>
        <taxon>Viruses incertae sedis</taxon>
        <taxon>Polydnaviriformidae</taxon>
        <taxon>Ichnoviriform</taxon>
    </lineage>
</organism>
<dbReference type="EMBL" id="AB291208">
    <property type="protein sequence ID" value="BAF45755.1"/>
    <property type="molecule type" value="Genomic_DNA"/>
</dbReference>
<sequence>MSSEENRTSPAVVLEEILHNQKTSWIDAMFLNGKLLEVRYYFEDKGTKELIMIDVDSLLPIFEAFHPITSGSFRSLDELSAFVQENIHFNKCSNYQYADCVCHLLQNHMDPEIAGFEMYSPSDCLLGHFHHACSSCVNLWLNEYLRVLILHRESKPLFTKAAQEIRARVYPSDDFNESSYRDCPEFYLRIAQRWTTPEYLLNDMLNTWRSLANFS</sequence>
<dbReference type="Pfam" id="PF12132">
    <property type="entry name" value="DUF3587"/>
    <property type="match status" value="1"/>
</dbReference>
<name>A2Q0P0_9VIRU</name>
<dbReference type="GeneID" id="5076395"/>
<proteinExistence type="predicted"/>
<dbReference type="InterPro" id="IPR021982">
    <property type="entry name" value="REEP_Ichnovirus"/>
</dbReference>